<dbReference type="GO" id="GO:0043495">
    <property type="term" value="F:protein-membrane adaptor activity"/>
    <property type="evidence" value="ECO:0007669"/>
    <property type="project" value="InterPro"/>
</dbReference>
<dbReference type="OrthoDB" id="7537227at2759"/>
<dbReference type="PANTHER" id="PTHR47249:SF1">
    <property type="entry name" value="VACUOLAR PROTEIN 8"/>
    <property type="match status" value="1"/>
</dbReference>
<sequence>MMRRTAGAAKTLAQRTAARRAPQPTRRVLCNAPVASANVQPLPRSVLLSTVRAMSSFASDTPLSLWEIAEQLRAPEAIRGDREQVVQNIQSVVITAATTDAREQQALEIIQSNVLEPLLGFLADERLADLHIPTFLTLIKLSSESLIVQELLRLDGAAIVAKYLSPADPRLQAAACLTLGNLALDPLSETTMATATVIDPLLQALESPHEAIQRTAVTTLANIAGSTQGREYLCQPEQFIPLCALLSAENSDSLRSAVAFALGNVLSGHDVGAQEGLRESGALPELILMVSPAFPDDVCSSAAWAIHHGVHMNHENQSMVADAGGLGMLFQQAFSENEAVQTNALLALESVTIGHEENTQRCRDNTEAVTILKYLQRDSADDLNVSAKRALQGLLSQLE</sequence>
<dbReference type="InterPro" id="IPR000225">
    <property type="entry name" value="Armadillo"/>
</dbReference>
<evidence type="ECO:0000313" key="10">
    <source>
        <dbReference type="Proteomes" id="UP000794436"/>
    </source>
</evidence>
<dbReference type="Pfam" id="PF13646">
    <property type="entry name" value="HEAT_2"/>
    <property type="match status" value="1"/>
</dbReference>
<evidence type="ECO:0000256" key="3">
    <source>
        <dbReference type="ARBA" id="ARBA00022554"/>
    </source>
</evidence>
<dbReference type="SMART" id="SM00185">
    <property type="entry name" value="ARM"/>
    <property type="match status" value="6"/>
</dbReference>
<evidence type="ECO:0000313" key="9">
    <source>
        <dbReference type="EMBL" id="TMW67426.1"/>
    </source>
</evidence>
<keyword evidence="4" id="KW-0677">Repeat</keyword>
<evidence type="ECO:0000256" key="8">
    <source>
        <dbReference type="SAM" id="MobiDB-lite"/>
    </source>
</evidence>
<organism evidence="9 10">
    <name type="scientific">Pythium oligandrum</name>
    <name type="common">Mycoparasitic fungus</name>
    <dbReference type="NCBI Taxonomy" id="41045"/>
    <lineage>
        <taxon>Eukaryota</taxon>
        <taxon>Sar</taxon>
        <taxon>Stramenopiles</taxon>
        <taxon>Oomycota</taxon>
        <taxon>Peronosporomycetes</taxon>
        <taxon>Pythiales</taxon>
        <taxon>Pythiaceae</taxon>
        <taxon>Pythium</taxon>
    </lineage>
</organism>
<comment type="similarity">
    <text evidence="2">Belongs to the beta-catenin family.</text>
</comment>
<dbReference type="InterPro" id="IPR045156">
    <property type="entry name" value="Vac8"/>
</dbReference>
<accession>A0A8K1FLR4</accession>
<evidence type="ECO:0000256" key="7">
    <source>
        <dbReference type="ARBA" id="ARBA00026209"/>
    </source>
</evidence>
<dbReference type="EMBL" id="SPLM01000004">
    <property type="protein sequence ID" value="TMW67426.1"/>
    <property type="molecule type" value="Genomic_DNA"/>
</dbReference>
<feature type="region of interest" description="Disordered" evidence="8">
    <location>
        <begin position="1"/>
        <end position="24"/>
    </location>
</feature>
<gene>
    <name evidence="9" type="ORF">Poli38472_011046</name>
</gene>
<keyword evidence="10" id="KW-1185">Reference proteome</keyword>
<dbReference type="SUPFAM" id="SSF48371">
    <property type="entry name" value="ARM repeat"/>
    <property type="match status" value="1"/>
</dbReference>
<reference evidence="9" key="1">
    <citation type="submission" date="2019-03" db="EMBL/GenBank/DDBJ databases">
        <title>Long read genome sequence of the mycoparasitic Pythium oligandrum ATCC 38472 isolated from sugarbeet rhizosphere.</title>
        <authorList>
            <person name="Gaulin E."/>
        </authorList>
    </citation>
    <scope>NUCLEOTIDE SEQUENCE</scope>
    <source>
        <strain evidence="9">ATCC 38472_TT</strain>
    </source>
</reference>
<protein>
    <recommendedName>
        <fullName evidence="7">Vacuolar protein 8</fullName>
    </recommendedName>
</protein>
<keyword evidence="3" id="KW-0926">Vacuole</keyword>
<dbReference type="Gene3D" id="1.25.10.10">
    <property type="entry name" value="Leucine-rich Repeat Variant"/>
    <property type="match status" value="2"/>
</dbReference>
<dbReference type="GO" id="GO:0005774">
    <property type="term" value="C:vacuolar membrane"/>
    <property type="evidence" value="ECO:0007669"/>
    <property type="project" value="UniProtKB-SubCell"/>
</dbReference>
<name>A0A8K1FLR4_PYTOL</name>
<proteinExistence type="inferred from homology"/>
<dbReference type="Proteomes" id="UP000794436">
    <property type="component" value="Unassembled WGS sequence"/>
</dbReference>
<evidence type="ECO:0000256" key="4">
    <source>
        <dbReference type="ARBA" id="ARBA00022737"/>
    </source>
</evidence>
<comment type="subcellular location">
    <subcellularLocation>
        <location evidence="1">Vacuole membrane</location>
        <topology evidence="1">Lipid-anchor</topology>
    </subcellularLocation>
</comment>
<keyword evidence="5" id="KW-0472">Membrane</keyword>
<dbReference type="InterPro" id="IPR016024">
    <property type="entry name" value="ARM-type_fold"/>
</dbReference>
<comment type="caution">
    <text evidence="9">The sequence shown here is derived from an EMBL/GenBank/DDBJ whole genome shotgun (WGS) entry which is preliminary data.</text>
</comment>
<keyword evidence="6" id="KW-0449">Lipoprotein</keyword>
<dbReference type="GO" id="GO:0071562">
    <property type="term" value="P:nucleus-vacuole junction assembly"/>
    <property type="evidence" value="ECO:0007669"/>
    <property type="project" value="InterPro"/>
</dbReference>
<evidence type="ECO:0000256" key="1">
    <source>
        <dbReference type="ARBA" id="ARBA00004592"/>
    </source>
</evidence>
<feature type="compositionally biased region" description="Low complexity" evidence="8">
    <location>
        <begin position="13"/>
        <end position="24"/>
    </location>
</feature>
<evidence type="ECO:0000256" key="2">
    <source>
        <dbReference type="ARBA" id="ARBA00005462"/>
    </source>
</evidence>
<evidence type="ECO:0000256" key="6">
    <source>
        <dbReference type="ARBA" id="ARBA00023288"/>
    </source>
</evidence>
<evidence type="ECO:0000256" key="5">
    <source>
        <dbReference type="ARBA" id="ARBA00023136"/>
    </source>
</evidence>
<dbReference type="AlphaFoldDB" id="A0A8K1FLR4"/>
<dbReference type="PANTHER" id="PTHR47249">
    <property type="entry name" value="VACUOLAR PROTEIN 8"/>
    <property type="match status" value="1"/>
</dbReference>
<dbReference type="InterPro" id="IPR011989">
    <property type="entry name" value="ARM-like"/>
</dbReference>